<protein>
    <submittedName>
        <fullName evidence="2">Uncharacterized protein</fullName>
    </submittedName>
</protein>
<gene>
    <name evidence="2" type="ORF">ACFFIZ_02875</name>
</gene>
<sequence>MANSRTDRAAASLASVPSTKKPVRRDATAGPRPDAKPKAAVISRANEIVRAIGLRPITGLSGPKIGY</sequence>
<comment type="caution">
    <text evidence="2">The sequence shown here is derived from an EMBL/GenBank/DDBJ whole genome shotgun (WGS) entry which is preliminary data.</text>
</comment>
<feature type="region of interest" description="Disordered" evidence="1">
    <location>
        <begin position="1"/>
        <end position="39"/>
    </location>
</feature>
<organism evidence="2 3">
    <name type="scientific">Paracoccus rhizosphaerae</name>
    <dbReference type="NCBI Taxonomy" id="1133347"/>
    <lineage>
        <taxon>Bacteria</taxon>
        <taxon>Pseudomonadati</taxon>
        <taxon>Pseudomonadota</taxon>
        <taxon>Alphaproteobacteria</taxon>
        <taxon>Rhodobacterales</taxon>
        <taxon>Paracoccaceae</taxon>
        <taxon>Paracoccus</taxon>
    </lineage>
</organism>
<evidence type="ECO:0000256" key="1">
    <source>
        <dbReference type="SAM" id="MobiDB-lite"/>
    </source>
</evidence>
<keyword evidence="3" id="KW-1185">Reference proteome</keyword>
<evidence type="ECO:0000313" key="3">
    <source>
        <dbReference type="Proteomes" id="UP001589795"/>
    </source>
</evidence>
<dbReference type="Proteomes" id="UP001589795">
    <property type="component" value="Unassembled WGS sequence"/>
</dbReference>
<proteinExistence type="predicted"/>
<dbReference type="EMBL" id="JBHLWQ010000031">
    <property type="protein sequence ID" value="MFC0199293.1"/>
    <property type="molecule type" value="Genomic_DNA"/>
</dbReference>
<name>A0ABV6CEZ2_9RHOB</name>
<dbReference type="RefSeq" id="WP_265506388.1">
    <property type="nucleotide sequence ID" value="NZ_JAOTBE010000011.1"/>
</dbReference>
<accession>A0ABV6CEZ2</accession>
<evidence type="ECO:0000313" key="2">
    <source>
        <dbReference type="EMBL" id="MFC0199293.1"/>
    </source>
</evidence>
<reference evidence="2 3" key="1">
    <citation type="submission" date="2024-09" db="EMBL/GenBank/DDBJ databases">
        <authorList>
            <person name="Sun Q."/>
            <person name="Mori K."/>
        </authorList>
    </citation>
    <scope>NUCLEOTIDE SEQUENCE [LARGE SCALE GENOMIC DNA]</scope>
    <source>
        <strain evidence="2 3">CCM 7904</strain>
    </source>
</reference>